<feature type="transmembrane region" description="Helical" evidence="1">
    <location>
        <begin position="74"/>
        <end position="97"/>
    </location>
</feature>
<protein>
    <recommendedName>
        <fullName evidence="5">Odorant receptor</fullName>
    </recommendedName>
</protein>
<keyword evidence="1" id="KW-0472">Membrane</keyword>
<keyword evidence="1" id="KW-0812">Transmembrane</keyword>
<evidence type="ECO:0008006" key="5">
    <source>
        <dbReference type="Google" id="ProtNLM"/>
    </source>
</evidence>
<feature type="transmembrane region" description="Helical" evidence="1">
    <location>
        <begin position="197"/>
        <end position="217"/>
    </location>
</feature>
<evidence type="ECO:0000256" key="2">
    <source>
        <dbReference type="SAM" id="SignalP"/>
    </source>
</evidence>
<dbReference type="Proteomes" id="UP001642540">
    <property type="component" value="Unassembled WGS sequence"/>
</dbReference>
<organism evidence="3 4">
    <name type="scientific">Orchesella dallaii</name>
    <dbReference type="NCBI Taxonomy" id="48710"/>
    <lineage>
        <taxon>Eukaryota</taxon>
        <taxon>Metazoa</taxon>
        <taxon>Ecdysozoa</taxon>
        <taxon>Arthropoda</taxon>
        <taxon>Hexapoda</taxon>
        <taxon>Collembola</taxon>
        <taxon>Entomobryomorpha</taxon>
        <taxon>Entomobryoidea</taxon>
        <taxon>Orchesellidae</taxon>
        <taxon>Orchesellinae</taxon>
        <taxon>Orchesella</taxon>
    </lineage>
</organism>
<evidence type="ECO:0000256" key="1">
    <source>
        <dbReference type="SAM" id="Phobius"/>
    </source>
</evidence>
<feature type="transmembrane region" description="Helical" evidence="1">
    <location>
        <begin position="295"/>
        <end position="313"/>
    </location>
</feature>
<feature type="chain" id="PRO_5045155797" description="Odorant receptor" evidence="2">
    <location>
        <begin position="23"/>
        <end position="386"/>
    </location>
</feature>
<accession>A0ABP1Q1S0</accession>
<gene>
    <name evidence="3" type="ORF">ODALV1_LOCUS6276</name>
</gene>
<sequence length="386" mass="44570">MLSKRLLNIILSFASCVGKIGGTPYKWDKGSIKLYCDQRRLQFLRFITLVDVLWIAFIYYQCIRFKLEGNIDGFNSLFTFFIGSIVTIIVLLIHNLYHADFVGLFNTYVHLMYQLEDKYNLGNDPRTAKILKVLEFLTWYVIISMTASGFLVSLMSIFVPANPLLPTSLIPPDVKYGIVFKMLLFSLQMFIPFPVYGAISLTMIVIVVYTATVIPFFTNELRIGMGQYKTKNSLRTPKNLMVTFRSFQLLHQIGMACFGVFIVPCQTTFSNMILFSNFMFIRHRAEMQPETNGLLVIWSTLCLLFWMVVLELGGRLHSRGREMLKSWKLHDFGDKSVNRCMSKFRKSCRPLAIHYGRTYVVRRLSVLKFIRGLTVGTFRLLLAVDD</sequence>
<evidence type="ECO:0000313" key="3">
    <source>
        <dbReference type="EMBL" id="CAL8085927.1"/>
    </source>
</evidence>
<dbReference type="EMBL" id="CAXLJM020000019">
    <property type="protein sequence ID" value="CAL8085927.1"/>
    <property type="molecule type" value="Genomic_DNA"/>
</dbReference>
<name>A0ABP1Q1S0_9HEXA</name>
<evidence type="ECO:0000313" key="4">
    <source>
        <dbReference type="Proteomes" id="UP001642540"/>
    </source>
</evidence>
<proteinExistence type="predicted"/>
<keyword evidence="4" id="KW-1185">Reference proteome</keyword>
<keyword evidence="2" id="KW-0732">Signal</keyword>
<feature type="transmembrane region" description="Helical" evidence="1">
    <location>
        <begin position="42"/>
        <end position="62"/>
    </location>
</feature>
<keyword evidence="1" id="KW-1133">Transmembrane helix</keyword>
<feature type="signal peptide" evidence="2">
    <location>
        <begin position="1"/>
        <end position="22"/>
    </location>
</feature>
<reference evidence="3 4" key="1">
    <citation type="submission" date="2024-08" db="EMBL/GenBank/DDBJ databases">
        <authorList>
            <person name="Cucini C."/>
            <person name="Frati F."/>
        </authorList>
    </citation>
    <scope>NUCLEOTIDE SEQUENCE [LARGE SCALE GENOMIC DNA]</scope>
</reference>
<comment type="caution">
    <text evidence="3">The sequence shown here is derived from an EMBL/GenBank/DDBJ whole genome shotgun (WGS) entry which is preliminary data.</text>
</comment>
<feature type="transmembrane region" description="Helical" evidence="1">
    <location>
        <begin position="137"/>
        <end position="161"/>
    </location>
</feature>
<dbReference type="PROSITE" id="PS51257">
    <property type="entry name" value="PROKAR_LIPOPROTEIN"/>
    <property type="match status" value="1"/>
</dbReference>
<feature type="transmembrane region" description="Helical" evidence="1">
    <location>
        <begin position="253"/>
        <end position="275"/>
    </location>
</feature>